<evidence type="ECO:0000256" key="1">
    <source>
        <dbReference type="SAM" id="SignalP"/>
    </source>
</evidence>
<dbReference type="InterPro" id="IPR018673">
    <property type="entry name" value="DUF2141"/>
</dbReference>
<sequence length="142" mass="15811">MKTIIFLMLMFAFNSAFSQEGKTATLTVVVENIKSNEGEVLAGLYSKETFMRTEAEFGAKSGKIENGKVTLVFENVPAGTYGLSVLHDRNSNGRMDFEASGMPQEDYGISNNIFNPFGPPRWEDAKFEVDDTTMEMTINLSR</sequence>
<keyword evidence="3" id="KW-1185">Reference proteome</keyword>
<name>A0A5B7X6S9_9FLAO</name>
<dbReference type="EMBL" id="CP040812">
    <property type="protein sequence ID" value="QCY71186.1"/>
    <property type="molecule type" value="Genomic_DNA"/>
</dbReference>
<feature type="chain" id="PRO_5023121498" evidence="1">
    <location>
        <begin position="19"/>
        <end position="142"/>
    </location>
</feature>
<reference evidence="2 3" key="1">
    <citation type="submission" date="2019-06" db="EMBL/GenBank/DDBJ databases">
        <title>Complete genome sequence of Antarcticibacterium flavum KCTC 52984T from an Antarctic marine sediment.</title>
        <authorList>
            <person name="Lee Y.M."/>
            <person name="Shin S.C."/>
        </authorList>
    </citation>
    <scope>NUCLEOTIDE SEQUENCE [LARGE SCALE GENOMIC DNA]</scope>
    <source>
        <strain evidence="2 3">KCTC 52984</strain>
    </source>
</reference>
<feature type="signal peptide" evidence="1">
    <location>
        <begin position="1"/>
        <end position="18"/>
    </location>
</feature>
<protein>
    <submittedName>
        <fullName evidence="2">DUF2141 domain-containing protein</fullName>
    </submittedName>
</protein>
<dbReference type="RefSeq" id="WP_139067734.1">
    <property type="nucleotide sequence ID" value="NZ_CP040812.1"/>
</dbReference>
<dbReference type="KEGG" id="afla:FHG64_18305"/>
<keyword evidence="1" id="KW-0732">Signal</keyword>
<dbReference type="OrthoDB" id="9788332at2"/>
<dbReference type="Pfam" id="PF09912">
    <property type="entry name" value="DUF2141"/>
    <property type="match status" value="1"/>
</dbReference>
<gene>
    <name evidence="2" type="ORF">FHG64_18305</name>
</gene>
<evidence type="ECO:0000313" key="2">
    <source>
        <dbReference type="EMBL" id="QCY71186.1"/>
    </source>
</evidence>
<proteinExistence type="predicted"/>
<accession>A0A5B7X6S9</accession>
<organism evidence="2 3">
    <name type="scientific">Antarcticibacterium flavum</name>
    <dbReference type="NCBI Taxonomy" id="2058175"/>
    <lineage>
        <taxon>Bacteria</taxon>
        <taxon>Pseudomonadati</taxon>
        <taxon>Bacteroidota</taxon>
        <taxon>Flavobacteriia</taxon>
        <taxon>Flavobacteriales</taxon>
        <taxon>Flavobacteriaceae</taxon>
        <taxon>Antarcticibacterium</taxon>
    </lineage>
</organism>
<dbReference type="AlphaFoldDB" id="A0A5B7X6S9"/>
<evidence type="ECO:0000313" key="3">
    <source>
        <dbReference type="Proteomes" id="UP000309016"/>
    </source>
</evidence>
<dbReference type="Proteomes" id="UP000309016">
    <property type="component" value="Chromosome"/>
</dbReference>